<dbReference type="RefSeq" id="WP_136862719.1">
    <property type="nucleotide sequence ID" value="NZ_SWCJ01000004.1"/>
</dbReference>
<dbReference type="AlphaFoldDB" id="A0A4U1BPV5"/>
<accession>A0A4U1BPV5</accession>
<gene>
    <name evidence="2" type="ORF">FCL42_07160</name>
</gene>
<dbReference type="EMBL" id="SWCJ01000004">
    <property type="protein sequence ID" value="TKB55990.1"/>
    <property type="molecule type" value="Genomic_DNA"/>
</dbReference>
<dbReference type="NCBIfam" id="TIGR02532">
    <property type="entry name" value="IV_pilin_GFxxxE"/>
    <property type="match status" value="1"/>
</dbReference>
<organism evidence="2 3">
    <name type="scientific">Ferrimonas aestuarii</name>
    <dbReference type="NCBI Taxonomy" id="2569539"/>
    <lineage>
        <taxon>Bacteria</taxon>
        <taxon>Pseudomonadati</taxon>
        <taxon>Pseudomonadota</taxon>
        <taxon>Gammaproteobacteria</taxon>
        <taxon>Alteromonadales</taxon>
        <taxon>Ferrimonadaceae</taxon>
        <taxon>Ferrimonas</taxon>
    </lineage>
</organism>
<evidence type="ECO:0000313" key="3">
    <source>
        <dbReference type="Proteomes" id="UP000305675"/>
    </source>
</evidence>
<comment type="caution">
    <text evidence="2">The sequence shown here is derived from an EMBL/GenBank/DDBJ whole genome shotgun (WGS) entry which is preliminary data.</text>
</comment>
<dbReference type="OrthoDB" id="6265993at2"/>
<keyword evidence="3" id="KW-1185">Reference proteome</keyword>
<dbReference type="PROSITE" id="PS00409">
    <property type="entry name" value="PROKAR_NTER_METHYL"/>
    <property type="match status" value="1"/>
</dbReference>
<evidence type="ECO:0000256" key="1">
    <source>
        <dbReference type="SAM" id="Phobius"/>
    </source>
</evidence>
<evidence type="ECO:0000313" key="2">
    <source>
        <dbReference type="EMBL" id="TKB55990.1"/>
    </source>
</evidence>
<proteinExistence type="predicted"/>
<dbReference type="InterPro" id="IPR012902">
    <property type="entry name" value="N_methyl_site"/>
</dbReference>
<dbReference type="SUPFAM" id="SSF54523">
    <property type="entry name" value="Pili subunits"/>
    <property type="match status" value="1"/>
</dbReference>
<protein>
    <submittedName>
        <fullName evidence="2">Type II secretion system protein</fullName>
    </submittedName>
</protein>
<keyword evidence="1" id="KW-1133">Transmembrane helix</keyword>
<dbReference type="InterPro" id="IPR045584">
    <property type="entry name" value="Pilin-like"/>
</dbReference>
<sequence length="165" mass="17276">MQKQSGFTLIELVVVIIVLGILAVTAAPKFIDLQNDARAATLEGAKASLQGANSMVFAKSAIAGLEEQTASGTKTINLDGTETTVPLFGYMKADATELAKVLDLDTADWTIVDNTDSNTDLTYIHPVGATFDEDVTDADGDSCHLIYTPATSSDAPKYALVTGGC</sequence>
<keyword evidence="1" id="KW-0812">Transmembrane</keyword>
<dbReference type="Gene3D" id="3.30.700.10">
    <property type="entry name" value="Glycoprotein, Type 4 Pilin"/>
    <property type="match status" value="1"/>
</dbReference>
<dbReference type="Pfam" id="PF07963">
    <property type="entry name" value="N_methyl"/>
    <property type="match status" value="1"/>
</dbReference>
<dbReference type="Proteomes" id="UP000305675">
    <property type="component" value="Unassembled WGS sequence"/>
</dbReference>
<feature type="transmembrane region" description="Helical" evidence="1">
    <location>
        <begin position="7"/>
        <end position="27"/>
    </location>
</feature>
<reference evidence="2 3" key="1">
    <citation type="submission" date="2019-04" db="EMBL/GenBank/DDBJ databases">
        <authorList>
            <person name="Hwang J.C."/>
        </authorList>
    </citation>
    <scope>NUCLEOTIDE SEQUENCE [LARGE SCALE GENOMIC DNA]</scope>
    <source>
        <strain evidence="2 3">IMCC35002</strain>
    </source>
</reference>
<name>A0A4U1BPV5_9GAMM</name>
<keyword evidence="1" id="KW-0472">Membrane</keyword>